<evidence type="ECO:0000313" key="8">
    <source>
        <dbReference type="Proteomes" id="UP000031672"/>
    </source>
</evidence>
<dbReference type="GO" id="GO:0020037">
    <property type="term" value="F:heme binding"/>
    <property type="evidence" value="ECO:0007669"/>
    <property type="project" value="InterPro"/>
</dbReference>
<comment type="caution">
    <text evidence="7">The sequence shown here is derived from an EMBL/GenBank/DDBJ whole genome shotgun (WGS) entry which is preliminary data.</text>
</comment>
<protein>
    <submittedName>
        <fullName evidence="7">Cytochrome C554</fullName>
    </submittedName>
</protein>
<accession>A0A0C2JMB6</accession>
<organism evidence="7 8">
    <name type="scientific">Vibrio renipiscarius</name>
    <dbReference type="NCBI Taxonomy" id="1461322"/>
    <lineage>
        <taxon>Bacteria</taxon>
        <taxon>Pseudomonadati</taxon>
        <taxon>Pseudomonadota</taxon>
        <taxon>Gammaproteobacteria</taxon>
        <taxon>Vibrionales</taxon>
        <taxon>Vibrionaceae</taxon>
        <taxon>Vibrio</taxon>
    </lineage>
</organism>
<accession>A0A0C2JDV1</accession>
<evidence type="ECO:0000256" key="1">
    <source>
        <dbReference type="ARBA" id="ARBA00022617"/>
    </source>
</evidence>
<evidence type="ECO:0000256" key="4">
    <source>
        <dbReference type="PROSITE-ProRule" id="PRU00433"/>
    </source>
</evidence>
<dbReference type="InterPro" id="IPR009056">
    <property type="entry name" value="Cyt_c-like_dom"/>
</dbReference>
<dbReference type="InterPro" id="IPR036909">
    <property type="entry name" value="Cyt_c-like_dom_sf"/>
</dbReference>
<keyword evidence="1 4" id="KW-0349">Heme</keyword>
<feature type="domain" description="Cytochrome c" evidence="6">
    <location>
        <begin position="153"/>
        <end position="235"/>
    </location>
</feature>
<sequence>MNNTFSLLSLLVGSALMSGSALAQNTVTPSNAQLNNPDVDNGLQNYTINRTISDLSAAEIQAATRASVGCFMGCHRPAVEEVPETISPKISGLPAQYIYNQWSDMDGTRTSGLSVQMKEFVYLLSPKMMADVAIVLSDREMKYSPDANVVGGESWTRGKAIYDQSCKACHGEQAVSNNDRFPSFKGQMPYYLFEQLKNYRDEKRTNRDAPIMYPFAKMYNEDDYKDIIAYVTGQELKQIERTEFITGIGMPAPKDFVLPDTGQIQNFTHVHGEDSDYQGAEPRYTVSKSGKTTFDENTKLTWERDASRIWMTAIEGKEYCENLELDGYTDWRYPLIKELHTIADFGEFRPAIDTEAFLNMPRQSSGIWTFPVSNHPDHAWHIGFPDGHTMGQHTASTKLTRCVRADNNAAYHNLALVDNNDGTVTEKVTNRMWQQHIDFERRSWEDSIQYCEEMNFAGYDDWRLPDFKEMISIGDFNKVYPSIDQTFFPNTPSKYLFWTSSAKVGTERQNFRPLPARKNKQPPEMYNLVGKKGGTQRWAVGYAVGAGYGLNEETPNYARCIRNP</sequence>
<keyword evidence="3 4" id="KW-0408">Iron</keyword>
<dbReference type="SUPFAM" id="SSF46626">
    <property type="entry name" value="Cytochrome c"/>
    <property type="match status" value="1"/>
</dbReference>
<evidence type="ECO:0000256" key="5">
    <source>
        <dbReference type="SAM" id="SignalP"/>
    </source>
</evidence>
<feature type="signal peptide" evidence="5">
    <location>
        <begin position="1"/>
        <end position="23"/>
    </location>
</feature>
<gene>
    <name evidence="7" type="ORF">OJ16_14860</name>
</gene>
<dbReference type="GO" id="GO:0009055">
    <property type="term" value="F:electron transfer activity"/>
    <property type="evidence" value="ECO:0007669"/>
    <property type="project" value="InterPro"/>
</dbReference>
<keyword evidence="5" id="KW-0732">Signal</keyword>
<evidence type="ECO:0000259" key="6">
    <source>
        <dbReference type="PROSITE" id="PS51007"/>
    </source>
</evidence>
<proteinExistence type="predicted"/>
<dbReference type="RefSeq" id="WP_040992033.1">
    <property type="nucleotide sequence ID" value="NZ_JBFRUC010000001.1"/>
</dbReference>
<dbReference type="STRING" id="1461322.OJ16_14860"/>
<dbReference type="PROSITE" id="PS51007">
    <property type="entry name" value="CYTC"/>
    <property type="match status" value="1"/>
</dbReference>
<dbReference type="EMBL" id="JTKH01000024">
    <property type="protein sequence ID" value="KII76099.1"/>
    <property type="molecule type" value="Genomic_DNA"/>
</dbReference>
<dbReference type="Gene3D" id="1.10.760.10">
    <property type="entry name" value="Cytochrome c-like domain"/>
    <property type="match status" value="2"/>
</dbReference>
<dbReference type="PANTHER" id="PTHR35812:SF1">
    <property type="entry name" value="LIPOPROTEIN"/>
    <property type="match status" value="1"/>
</dbReference>
<dbReference type="GO" id="GO:0046872">
    <property type="term" value="F:metal ion binding"/>
    <property type="evidence" value="ECO:0007669"/>
    <property type="project" value="UniProtKB-KW"/>
</dbReference>
<keyword evidence="8" id="KW-1185">Reference proteome</keyword>
<feature type="chain" id="PRO_5009758637" evidence="5">
    <location>
        <begin position="24"/>
        <end position="564"/>
    </location>
</feature>
<dbReference type="Pfam" id="PF07603">
    <property type="entry name" value="Lcl_C"/>
    <property type="match status" value="2"/>
</dbReference>
<dbReference type="OrthoDB" id="9793251at2"/>
<reference evidence="7 8" key="1">
    <citation type="submission" date="2014-11" db="EMBL/GenBank/DDBJ databases">
        <title>Draft Genome Sequence of Vibrio piscirenalis strains CECT 8603T and CECT 8604, two marine Gammaproteobacterium isolated from cultured gilthead sea bream (Sparus aurata).</title>
        <authorList>
            <person name="Arahal D.R."/>
            <person name="Rodrigo-Torres L."/>
            <person name="Lucena T."/>
            <person name="Pujalte M.J."/>
        </authorList>
    </citation>
    <scope>NUCLEOTIDE SEQUENCE [LARGE SCALE GENOMIC DNA]</scope>
    <source>
        <strain evidence="7 8">DCR 1-4-2</strain>
    </source>
</reference>
<evidence type="ECO:0000256" key="3">
    <source>
        <dbReference type="ARBA" id="ARBA00023004"/>
    </source>
</evidence>
<keyword evidence="2 4" id="KW-0479">Metal-binding</keyword>
<dbReference type="Pfam" id="PF00034">
    <property type="entry name" value="Cytochrom_C"/>
    <property type="match status" value="1"/>
</dbReference>
<name>A0A0C2JMB6_9VIBR</name>
<dbReference type="Proteomes" id="UP000031672">
    <property type="component" value="Unassembled WGS sequence"/>
</dbReference>
<evidence type="ECO:0000256" key="2">
    <source>
        <dbReference type="ARBA" id="ARBA00022723"/>
    </source>
</evidence>
<dbReference type="InterPro" id="IPR011460">
    <property type="entry name" value="Lcl_C"/>
</dbReference>
<dbReference type="AlphaFoldDB" id="A0A0C2JMB6"/>
<dbReference type="PANTHER" id="PTHR35812">
    <property type="entry name" value="LIPOPROTEIN"/>
    <property type="match status" value="1"/>
</dbReference>
<evidence type="ECO:0000313" key="7">
    <source>
        <dbReference type="EMBL" id="KII76099.1"/>
    </source>
</evidence>